<name>A0ACB9PH25_BAUVA</name>
<keyword evidence="2" id="KW-1185">Reference proteome</keyword>
<reference evidence="1 2" key="1">
    <citation type="journal article" date="2022" name="DNA Res.">
        <title>Chromosomal-level genome assembly of the orchid tree Bauhinia variegata (Leguminosae; Cercidoideae) supports the allotetraploid origin hypothesis of Bauhinia.</title>
        <authorList>
            <person name="Zhong Y."/>
            <person name="Chen Y."/>
            <person name="Zheng D."/>
            <person name="Pang J."/>
            <person name="Liu Y."/>
            <person name="Luo S."/>
            <person name="Meng S."/>
            <person name="Qian L."/>
            <person name="Wei D."/>
            <person name="Dai S."/>
            <person name="Zhou R."/>
        </authorList>
    </citation>
    <scope>NUCLEOTIDE SEQUENCE [LARGE SCALE GENOMIC DNA]</scope>
    <source>
        <strain evidence="1">BV-YZ2020</strain>
    </source>
</reference>
<protein>
    <submittedName>
        <fullName evidence="1">Uncharacterized protein</fullName>
    </submittedName>
</protein>
<organism evidence="1 2">
    <name type="scientific">Bauhinia variegata</name>
    <name type="common">Purple orchid tree</name>
    <name type="synonym">Phanera variegata</name>
    <dbReference type="NCBI Taxonomy" id="167791"/>
    <lineage>
        <taxon>Eukaryota</taxon>
        <taxon>Viridiplantae</taxon>
        <taxon>Streptophyta</taxon>
        <taxon>Embryophyta</taxon>
        <taxon>Tracheophyta</taxon>
        <taxon>Spermatophyta</taxon>
        <taxon>Magnoliopsida</taxon>
        <taxon>eudicotyledons</taxon>
        <taxon>Gunneridae</taxon>
        <taxon>Pentapetalae</taxon>
        <taxon>rosids</taxon>
        <taxon>fabids</taxon>
        <taxon>Fabales</taxon>
        <taxon>Fabaceae</taxon>
        <taxon>Cercidoideae</taxon>
        <taxon>Cercideae</taxon>
        <taxon>Bauhiniinae</taxon>
        <taxon>Bauhinia</taxon>
    </lineage>
</organism>
<accession>A0ACB9PH25</accession>
<sequence length="68" mass="7652">MDKGEAVKKWRSTIARFLTLGVGKEETQMPCKFQVAGELNVWSGGKGREKRKLDGDELECFGLFCLPM</sequence>
<dbReference type="EMBL" id="CM039429">
    <property type="protein sequence ID" value="KAI4347778.1"/>
    <property type="molecule type" value="Genomic_DNA"/>
</dbReference>
<dbReference type="Proteomes" id="UP000828941">
    <property type="component" value="Chromosome 4"/>
</dbReference>
<gene>
    <name evidence="1" type="ORF">L6164_008560</name>
</gene>
<evidence type="ECO:0000313" key="2">
    <source>
        <dbReference type="Proteomes" id="UP000828941"/>
    </source>
</evidence>
<comment type="caution">
    <text evidence="1">The sequence shown here is derived from an EMBL/GenBank/DDBJ whole genome shotgun (WGS) entry which is preliminary data.</text>
</comment>
<evidence type="ECO:0000313" key="1">
    <source>
        <dbReference type="EMBL" id="KAI4347778.1"/>
    </source>
</evidence>
<proteinExistence type="predicted"/>